<keyword evidence="5" id="KW-0472">Membrane</keyword>
<dbReference type="Gene3D" id="1.10.520.20">
    <property type="entry name" value="N-terminal domain of the delta subunit of the F1F0-ATP synthase"/>
    <property type="match status" value="1"/>
</dbReference>
<keyword evidence="7" id="KW-0378">Hydrolase</keyword>
<comment type="subcellular location">
    <subcellularLocation>
        <location evidence="1">Membrane</location>
    </subcellularLocation>
</comment>
<dbReference type="InterPro" id="IPR000711">
    <property type="entry name" value="ATPase_OSCP/dsu"/>
</dbReference>
<evidence type="ECO:0000313" key="7">
    <source>
        <dbReference type="EMBL" id="SFV61524.1"/>
    </source>
</evidence>
<keyword evidence="6" id="KW-0066">ATP synthesis</keyword>
<evidence type="ECO:0000256" key="5">
    <source>
        <dbReference type="ARBA" id="ARBA00023136"/>
    </source>
</evidence>
<dbReference type="NCBIfam" id="NF006291">
    <property type="entry name" value="PRK08474.1"/>
    <property type="match status" value="1"/>
</dbReference>
<accession>A0A1W1C730</accession>
<evidence type="ECO:0000256" key="6">
    <source>
        <dbReference type="ARBA" id="ARBA00023310"/>
    </source>
</evidence>
<dbReference type="Pfam" id="PF00213">
    <property type="entry name" value="OSCP"/>
    <property type="match status" value="1"/>
</dbReference>
<dbReference type="GO" id="GO:0046933">
    <property type="term" value="F:proton-transporting ATP synthase activity, rotational mechanism"/>
    <property type="evidence" value="ECO:0007669"/>
    <property type="project" value="InterPro"/>
</dbReference>
<sequence>MEELIAKRYVDALLSLSNEEEKSLFVKTFNELALSLNDPEISAMINAPIVAVSDKVESLLATLGEKPNDKLVNFIKLLGEHKRLNLIPAISSVMNAQMQKESNTYDGIISSDKKLSAEDVAKLENTLKRYTGSDIKLSQKSSKLNGIKVDVEDLGIEVNFSKERVREQLIDFIMKSQ</sequence>
<dbReference type="GO" id="GO:0016787">
    <property type="term" value="F:hydrolase activity"/>
    <property type="evidence" value="ECO:0007669"/>
    <property type="project" value="UniProtKB-KW"/>
</dbReference>
<dbReference type="EC" id="3.6.3.14" evidence="7"/>
<keyword evidence="2" id="KW-0813">Transport</keyword>
<dbReference type="SUPFAM" id="SSF47928">
    <property type="entry name" value="N-terminal domain of the delta subunit of the F1F0-ATP synthase"/>
    <property type="match status" value="1"/>
</dbReference>
<protein>
    <submittedName>
        <fullName evidence="7">ATP synthase delta chain</fullName>
        <ecNumber evidence="7">3.6.3.14</ecNumber>
    </submittedName>
</protein>
<dbReference type="PANTHER" id="PTHR11910">
    <property type="entry name" value="ATP SYNTHASE DELTA CHAIN"/>
    <property type="match status" value="1"/>
</dbReference>
<evidence type="ECO:0000256" key="2">
    <source>
        <dbReference type="ARBA" id="ARBA00022448"/>
    </source>
</evidence>
<keyword evidence="4" id="KW-0406">Ion transport</keyword>
<reference evidence="7" key="1">
    <citation type="submission" date="2016-10" db="EMBL/GenBank/DDBJ databases">
        <authorList>
            <person name="de Groot N.N."/>
        </authorList>
    </citation>
    <scope>NUCLEOTIDE SEQUENCE</scope>
</reference>
<gene>
    <name evidence="7" type="ORF">MNB_SV-6-987</name>
</gene>
<proteinExistence type="inferred from homology"/>
<dbReference type="GO" id="GO:0016020">
    <property type="term" value="C:membrane"/>
    <property type="evidence" value="ECO:0007669"/>
    <property type="project" value="UniProtKB-SubCell"/>
</dbReference>
<dbReference type="AlphaFoldDB" id="A0A1W1C730"/>
<evidence type="ECO:0000256" key="3">
    <source>
        <dbReference type="ARBA" id="ARBA00022781"/>
    </source>
</evidence>
<dbReference type="HAMAP" id="MF_01416">
    <property type="entry name" value="ATP_synth_delta_bact"/>
    <property type="match status" value="1"/>
</dbReference>
<dbReference type="EMBL" id="FPHC01000064">
    <property type="protein sequence ID" value="SFV61524.1"/>
    <property type="molecule type" value="Genomic_DNA"/>
</dbReference>
<evidence type="ECO:0000256" key="1">
    <source>
        <dbReference type="ARBA" id="ARBA00004370"/>
    </source>
</evidence>
<organism evidence="7">
    <name type="scientific">hydrothermal vent metagenome</name>
    <dbReference type="NCBI Taxonomy" id="652676"/>
    <lineage>
        <taxon>unclassified sequences</taxon>
        <taxon>metagenomes</taxon>
        <taxon>ecological metagenomes</taxon>
    </lineage>
</organism>
<keyword evidence="3" id="KW-0375">Hydrogen ion transport</keyword>
<name>A0A1W1C730_9ZZZZ</name>
<evidence type="ECO:0000256" key="4">
    <source>
        <dbReference type="ARBA" id="ARBA00023065"/>
    </source>
</evidence>
<dbReference type="InterPro" id="IPR026015">
    <property type="entry name" value="ATP_synth_OSCP/delta_N_sf"/>
</dbReference>